<feature type="region of interest" description="Disordered" evidence="6">
    <location>
        <begin position="106"/>
        <end position="299"/>
    </location>
</feature>
<dbReference type="InterPro" id="IPR036638">
    <property type="entry name" value="HLH_DNA-bd_sf"/>
</dbReference>
<evidence type="ECO:0000313" key="9">
    <source>
        <dbReference type="Proteomes" id="UP000298138"/>
    </source>
</evidence>
<dbReference type="Proteomes" id="UP000298138">
    <property type="component" value="Unassembled WGS sequence"/>
</dbReference>
<dbReference type="PANTHER" id="PTHR47336">
    <property type="entry name" value="TRANSCRIPTION FACTOR HMS1-RELATED"/>
    <property type="match status" value="1"/>
</dbReference>
<sequence>MDAINYDSCAQFLARLDQNAENASLDDSFQSPSSYDARGSLSPPGLSSGSVTSHSPESVRYDWDPSDNSAFFAEFDDVGILSNDNAWGEPLISPASQIIDPMSDYIKIENHPSPNDYDRQPQPPQSQQQQPGTISPDSSLIDPTAPSAVEGRGFLQFGSDRASDPVFDFNGYSTSPTQARRQNSTDYPQYGWSRPQEQRNEFPTWQAPPPPPPPHHQPPQLPSTQPQLRSPIQAGSPLRHSMSPTASHSSPDSRADSHSDDNAPAPRSKKRKTSTDDSGEGATATSTPTTRKQPKKTAHNMIEKRYRTNLNDKIAALRDSVPSLRIMAGTSKMGEDDEEEDLEGLAPAHKLNKATVLAKATEYIRHLEKRNKRLHEENDQLKNRLNAFEKLAMGGGMNPQLQHPGVNGPRGPPTGAPGGGMLSRLMVGSLAGLMVMNGFQQSDSSDSRQLFAIPTAAFEWMGVSSPSAQANELMWLMIKLMLLVAAAVYVITPGFFDRRPAAVAKAGSSRNNNVPSSPSPASPIEDRTHAWLTAIQTVWVPRHSVGLEMAAVTLKFVKLGLRRLIGWERYCMLTGLTAEQEQARIKSWTIACDAQLTGGDLSINHSRLLLTLLASWTTPSTPARLMLNALHIRVLFYDLGASFQKIAESLSNRYWLEARKMQARVVAGEKDSNSEALPENLAQLLQRDPADVFNSVIIQKAHDLAYNRNTCDYVGIDEGFDNVVKDAAVRSPLDALAAWYSSLILHGVFVDSLKAKTSPSVARRIQKELDIALHTAPASSAAHFRALAANAVLSTTEPEQHLYAVTKLFEEDLKAQKTESSVSMSKMSPQNTAVTTTADIRITIRCAMALALMKKGSQEEATRLFSDLDWRRPTCATASMGLLGFVAAWKTLTTFVSSESIDWANTAGEAVDRAAAKLRIWIGDKKTLKLGVAKTDCKKIIDFCNGLQKQLAGIEANNTDDGYCSGSNTTEVAIMVPHIEA</sequence>
<evidence type="ECO:0000256" key="2">
    <source>
        <dbReference type="ARBA" id="ARBA00023015"/>
    </source>
</evidence>
<feature type="compositionally biased region" description="Polar residues" evidence="6">
    <location>
        <begin position="171"/>
        <end position="187"/>
    </location>
</feature>
<evidence type="ECO:0000256" key="6">
    <source>
        <dbReference type="SAM" id="MobiDB-lite"/>
    </source>
</evidence>
<keyword evidence="9" id="KW-1185">Reference proteome</keyword>
<dbReference type="InParanoid" id="A0A4S2MYB5"/>
<dbReference type="OrthoDB" id="2133190at2759"/>
<dbReference type="PROSITE" id="PS50888">
    <property type="entry name" value="BHLH"/>
    <property type="match status" value="1"/>
</dbReference>
<dbReference type="EMBL" id="ML220118">
    <property type="protein sequence ID" value="TGZ81596.1"/>
    <property type="molecule type" value="Genomic_DNA"/>
</dbReference>
<evidence type="ECO:0000256" key="5">
    <source>
        <dbReference type="SAM" id="Coils"/>
    </source>
</evidence>
<dbReference type="STRING" id="341454.A0A4S2MYB5"/>
<organism evidence="8 9">
    <name type="scientific">Ascodesmis nigricans</name>
    <dbReference type="NCBI Taxonomy" id="341454"/>
    <lineage>
        <taxon>Eukaryota</taxon>
        <taxon>Fungi</taxon>
        <taxon>Dikarya</taxon>
        <taxon>Ascomycota</taxon>
        <taxon>Pezizomycotina</taxon>
        <taxon>Pezizomycetes</taxon>
        <taxon>Pezizales</taxon>
        <taxon>Ascodesmidaceae</taxon>
        <taxon>Ascodesmis</taxon>
    </lineage>
</organism>
<dbReference type="GO" id="GO:0016020">
    <property type="term" value="C:membrane"/>
    <property type="evidence" value="ECO:0007669"/>
    <property type="project" value="UniProtKB-ARBA"/>
</dbReference>
<dbReference type="GO" id="GO:0032933">
    <property type="term" value="P:SREBP signaling pathway"/>
    <property type="evidence" value="ECO:0007669"/>
    <property type="project" value="InterPro"/>
</dbReference>
<dbReference type="CDD" id="cd11399">
    <property type="entry name" value="bHLHzip_scHMS1_like"/>
    <property type="match status" value="1"/>
</dbReference>
<dbReference type="GO" id="GO:0005634">
    <property type="term" value="C:nucleus"/>
    <property type="evidence" value="ECO:0007669"/>
    <property type="project" value="UniProtKB-SubCell"/>
</dbReference>
<dbReference type="InterPro" id="IPR011598">
    <property type="entry name" value="bHLH_dom"/>
</dbReference>
<keyword evidence="5" id="KW-0175">Coiled coil</keyword>
<evidence type="ECO:0000256" key="1">
    <source>
        <dbReference type="ARBA" id="ARBA00004123"/>
    </source>
</evidence>
<dbReference type="Pfam" id="PF09427">
    <property type="entry name" value="DUF2014"/>
    <property type="match status" value="1"/>
</dbReference>
<feature type="region of interest" description="Disordered" evidence="6">
    <location>
        <begin position="21"/>
        <end position="63"/>
    </location>
</feature>
<dbReference type="GO" id="GO:0003690">
    <property type="term" value="F:double-stranded DNA binding"/>
    <property type="evidence" value="ECO:0007669"/>
    <property type="project" value="UniProtKB-ARBA"/>
</dbReference>
<keyword evidence="4" id="KW-0539">Nucleus</keyword>
<dbReference type="Pfam" id="PF00010">
    <property type="entry name" value="HLH"/>
    <property type="match status" value="1"/>
</dbReference>
<dbReference type="PANTHER" id="PTHR47336:SF2">
    <property type="entry name" value="TRANSCRIPTION FACTOR HMS1-RELATED"/>
    <property type="match status" value="1"/>
</dbReference>
<feature type="domain" description="BHLH" evidence="7">
    <location>
        <begin position="294"/>
        <end position="367"/>
    </location>
</feature>
<accession>A0A4S2MYB5</accession>
<feature type="compositionally biased region" description="Pro residues" evidence="6">
    <location>
        <begin position="206"/>
        <end position="221"/>
    </location>
</feature>
<feature type="coiled-coil region" evidence="5">
    <location>
        <begin position="357"/>
        <end position="391"/>
    </location>
</feature>
<dbReference type="FunFam" id="4.10.280.10:FF:000116">
    <property type="entry name" value="Putative HLH transcription factor"/>
    <property type="match status" value="1"/>
</dbReference>
<evidence type="ECO:0000256" key="3">
    <source>
        <dbReference type="ARBA" id="ARBA00023163"/>
    </source>
</evidence>
<dbReference type="SMART" id="SM00353">
    <property type="entry name" value="HLH"/>
    <property type="match status" value="1"/>
</dbReference>
<comment type="subcellular location">
    <subcellularLocation>
        <location evidence="1">Nucleus</location>
    </subcellularLocation>
</comment>
<gene>
    <name evidence="8" type="ORF">EX30DRAFT_249864</name>
</gene>
<reference evidence="8 9" key="1">
    <citation type="submission" date="2019-04" db="EMBL/GenBank/DDBJ databases">
        <title>Comparative genomics and transcriptomics to analyze fruiting body development in filamentous ascomycetes.</title>
        <authorList>
            <consortium name="DOE Joint Genome Institute"/>
            <person name="Lutkenhaus R."/>
            <person name="Traeger S."/>
            <person name="Breuer J."/>
            <person name="Kuo A."/>
            <person name="Lipzen A."/>
            <person name="Pangilinan J."/>
            <person name="Dilworth D."/>
            <person name="Sandor L."/>
            <person name="Poggeler S."/>
            <person name="Barry K."/>
            <person name="Grigoriev I.V."/>
            <person name="Nowrousian M."/>
        </authorList>
    </citation>
    <scope>NUCLEOTIDE SEQUENCE [LARGE SCALE GENOMIC DNA]</scope>
    <source>
        <strain evidence="8 9">CBS 389.68</strain>
    </source>
</reference>
<evidence type="ECO:0000259" key="7">
    <source>
        <dbReference type="PROSITE" id="PS50888"/>
    </source>
</evidence>
<dbReference type="InterPro" id="IPR019006">
    <property type="entry name" value="Sre1_C"/>
</dbReference>
<dbReference type="Gene3D" id="4.10.280.10">
    <property type="entry name" value="Helix-loop-helix DNA-binding domain"/>
    <property type="match status" value="1"/>
</dbReference>
<dbReference type="GO" id="GO:0045944">
    <property type="term" value="P:positive regulation of transcription by RNA polymerase II"/>
    <property type="evidence" value="ECO:0007669"/>
    <property type="project" value="InterPro"/>
</dbReference>
<keyword evidence="2" id="KW-0805">Transcription regulation</keyword>
<feature type="compositionally biased region" description="Low complexity" evidence="6">
    <location>
        <begin position="222"/>
        <end position="231"/>
    </location>
</feature>
<name>A0A4S2MYB5_9PEZI</name>
<evidence type="ECO:0000313" key="8">
    <source>
        <dbReference type="EMBL" id="TGZ81596.1"/>
    </source>
</evidence>
<dbReference type="AlphaFoldDB" id="A0A4S2MYB5"/>
<dbReference type="GO" id="GO:0046983">
    <property type="term" value="F:protein dimerization activity"/>
    <property type="evidence" value="ECO:0007669"/>
    <property type="project" value="InterPro"/>
</dbReference>
<feature type="compositionally biased region" description="Basic and acidic residues" evidence="6">
    <location>
        <begin position="251"/>
        <end position="261"/>
    </location>
</feature>
<feature type="compositionally biased region" description="Polar residues" evidence="6">
    <location>
        <begin position="21"/>
        <end position="34"/>
    </location>
</feature>
<proteinExistence type="predicted"/>
<dbReference type="SUPFAM" id="SSF47459">
    <property type="entry name" value="HLH, helix-loop-helix DNA-binding domain"/>
    <property type="match status" value="1"/>
</dbReference>
<evidence type="ECO:0000256" key="4">
    <source>
        <dbReference type="ARBA" id="ARBA00023242"/>
    </source>
</evidence>
<dbReference type="InterPro" id="IPR052099">
    <property type="entry name" value="Regulatory_TF_Diverse"/>
</dbReference>
<keyword evidence="3" id="KW-0804">Transcription</keyword>
<feature type="compositionally biased region" description="Low complexity" evidence="6">
    <location>
        <begin position="39"/>
        <end position="50"/>
    </location>
</feature>
<protein>
    <recommendedName>
        <fullName evidence="7">BHLH domain-containing protein</fullName>
    </recommendedName>
</protein>